<dbReference type="PANTHER" id="PTHR42715:SF10">
    <property type="entry name" value="BETA-GLUCOSIDASE"/>
    <property type="match status" value="1"/>
</dbReference>
<evidence type="ECO:0000313" key="6">
    <source>
        <dbReference type="Proteomes" id="UP000245683"/>
    </source>
</evidence>
<dbReference type="Pfam" id="PF14310">
    <property type="entry name" value="Fn3-like"/>
    <property type="match status" value="1"/>
</dbReference>
<dbReference type="GO" id="GO:0009251">
    <property type="term" value="P:glucan catabolic process"/>
    <property type="evidence" value="ECO:0007669"/>
    <property type="project" value="TreeGrafter"/>
</dbReference>
<proteinExistence type="inferred from homology"/>
<dbReference type="InterPro" id="IPR017853">
    <property type="entry name" value="GH"/>
</dbReference>
<gene>
    <name evidence="5" type="ORF">DLJ46_11780</name>
</gene>
<keyword evidence="6" id="KW-1185">Reference proteome</keyword>
<dbReference type="AlphaFoldDB" id="A0A317K5Q0"/>
<dbReference type="EMBL" id="QGSV01000156">
    <property type="protein sequence ID" value="PWU48541.1"/>
    <property type="molecule type" value="Genomic_DNA"/>
</dbReference>
<accession>A0A317K5Q0</accession>
<dbReference type="InterPro" id="IPR050288">
    <property type="entry name" value="Cellulose_deg_GH3"/>
</dbReference>
<dbReference type="InterPro" id="IPR036881">
    <property type="entry name" value="Glyco_hydro_3_C_sf"/>
</dbReference>
<dbReference type="InterPro" id="IPR026891">
    <property type="entry name" value="Fn3-like"/>
</dbReference>
<dbReference type="SUPFAM" id="SSF51445">
    <property type="entry name" value="(Trans)glycosidases"/>
    <property type="match status" value="1"/>
</dbReference>
<dbReference type="Pfam" id="PF01915">
    <property type="entry name" value="Glyco_hydro_3_C"/>
    <property type="match status" value="1"/>
</dbReference>
<evidence type="ECO:0000256" key="2">
    <source>
        <dbReference type="ARBA" id="ARBA00022801"/>
    </source>
</evidence>
<sequence>MAGPWPRRGGKRRSASERRGARTSLSILLTAVVIAGAAPPSPASAQELPWMEQTLPPAQRAELLIQAMTLDEKIQQIAMKPVPNTDLPECGFYAGARHVEGIPRLNIPTIRMTNGPIGVGGGDCSPDPQATGVPTELAVAASWDPSASYRWGDIAGSETRSNAHNVFLAPGVNLGRIPNNGRNFEYFGEDPYLAGVMASEQTRGVQRHGVQATAKHFAANEQETQRSTMNTIVDDRTLHELYLLPFEMSIKDAGLAAVMCSYPRINGTFACENRPLLTDVLRDQWGFEGYVMSDRGAPKSTVPAIKAGLDLEFASPRFFTPDTIKPALAAGQITVADLDGMLKPRYATMFRLGQFDHPVIGFTPIDFATHGAAARQLAEQGSVLLKNEGGVLPLDATKLRSVALIGPQTFAGEAKFPATGPGGFIKVNAPYTVTPEEGLRNTLAGLGSHATVTYHNGTDLAGAAALAARSDVAIVMAGDISLEGVDRANLDLPIQDGVDQEALISAVARVNPRTVVVLKNGGPIVMPWLSQVPSVLEAWYPGQEDGNAVANVLFGVVNPSGKLPITFPKAEREAAASTPEQFPGVDIDGTLTATYSEGLRMGYRWYDATNSAAQFPFGFGLSYTSFAISKLVVTPQTADGTEPIRVAFFVENTGKTAGAQVPQVYLGLPSATGEPPKRLVAFEKVWLNPGQKKLVELTIDPAASNHPLSIWDSGRRQWTVTDGEYQVYVGDSSTNIVLSDSITVRTPPGRQP</sequence>
<dbReference type="OrthoDB" id="3304319at2"/>
<dbReference type="Gene3D" id="3.40.50.1700">
    <property type="entry name" value="Glycoside hydrolase family 3 C-terminal domain"/>
    <property type="match status" value="1"/>
</dbReference>
<feature type="domain" description="Fibronectin type III-like" evidence="4">
    <location>
        <begin position="660"/>
        <end position="733"/>
    </location>
</feature>
<dbReference type="Gene3D" id="2.60.40.10">
    <property type="entry name" value="Immunoglobulins"/>
    <property type="match status" value="1"/>
</dbReference>
<feature type="region of interest" description="Disordered" evidence="3">
    <location>
        <begin position="1"/>
        <end position="21"/>
    </location>
</feature>
<name>A0A317K5Q0_9ACTN</name>
<comment type="similarity">
    <text evidence="1">Belongs to the glycosyl hydrolase 3 family.</text>
</comment>
<dbReference type="SUPFAM" id="SSF52279">
    <property type="entry name" value="Beta-D-glucan exohydrolase, C-terminal domain"/>
    <property type="match status" value="1"/>
</dbReference>
<dbReference type="SMART" id="SM01217">
    <property type="entry name" value="Fn3_like"/>
    <property type="match status" value="1"/>
</dbReference>
<reference evidence="6" key="1">
    <citation type="submission" date="2018-05" db="EMBL/GenBank/DDBJ databases">
        <title>Micromonospora globispora sp. nov. and Micromonospora rugosa sp. nov., isolated from marine sediment.</title>
        <authorList>
            <person name="Carro L."/>
            <person name="Aysel V."/>
            <person name="Cetin D."/>
            <person name="Igual J.M."/>
            <person name="Klenk H.-P."/>
            <person name="Trujillo M.E."/>
            <person name="Sahin N."/>
        </authorList>
    </citation>
    <scope>NUCLEOTIDE SEQUENCE [LARGE SCALE GENOMIC DNA]</scope>
    <source>
        <strain evidence="6">S2904</strain>
    </source>
</reference>
<evidence type="ECO:0000259" key="4">
    <source>
        <dbReference type="SMART" id="SM01217"/>
    </source>
</evidence>
<keyword evidence="2 5" id="KW-0378">Hydrolase</keyword>
<dbReference type="InterPro" id="IPR036962">
    <property type="entry name" value="Glyco_hydro_3_N_sf"/>
</dbReference>
<dbReference type="InterPro" id="IPR002772">
    <property type="entry name" value="Glyco_hydro_3_C"/>
</dbReference>
<evidence type="ECO:0000256" key="1">
    <source>
        <dbReference type="ARBA" id="ARBA00005336"/>
    </source>
</evidence>
<organism evidence="5 6">
    <name type="scientific">Micromonospora globispora</name>
    <dbReference type="NCBI Taxonomy" id="1450148"/>
    <lineage>
        <taxon>Bacteria</taxon>
        <taxon>Bacillati</taxon>
        <taxon>Actinomycetota</taxon>
        <taxon>Actinomycetes</taxon>
        <taxon>Micromonosporales</taxon>
        <taxon>Micromonosporaceae</taxon>
        <taxon>Micromonospora</taxon>
    </lineage>
</organism>
<dbReference type="Gene3D" id="3.20.20.300">
    <property type="entry name" value="Glycoside hydrolase, family 3, N-terminal domain"/>
    <property type="match status" value="1"/>
</dbReference>
<dbReference type="GO" id="GO:0008422">
    <property type="term" value="F:beta-glucosidase activity"/>
    <property type="evidence" value="ECO:0007669"/>
    <property type="project" value="TreeGrafter"/>
</dbReference>
<evidence type="ECO:0000313" key="5">
    <source>
        <dbReference type="EMBL" id="PWU48541.1"/>
    </source>
</evidence>
<dbReference type="PANTHER" id="PTHR42715">
    <property type="entry name" value="BETA-GLUCOSIDASE"/>
    <property type="match status" value="1"/>
</dbReference>
<dbReference type="PRINTS" id="PR00133">
    <property type="entry name" value="GLHYDRLASE3"/>
</dbReference>
<protein>
    <submittedName>
        <fullName evidence="5">Glycosyl hydrolase</fullName>
    </submittedName>
</protein>
<dbReference type="Pfam" id="PF00933">
    <property type="entry name" value="Glyco_hydro_3"/>
    <property type="match status" value="1"/>
</dbReference>
<evidence type="ECO:0000256" key="3">
    <source>
        <dbReference type="SAM" id="MobiDB-lite"/>
    </source>
</evidence>
<dbReference type="InterPro" id="IPR001764">
    <property type="entry name" value="Glyco_hydro_3_N"/>
</dbReference>
<dbReference type="InterPro" id="IPR013783">
    <property type="entry name" value="Ig-like_fold"/>
</dbReference>
<comment type="caution">
    <text evidence="5">The sequence shown here is derived from an EMBL/GenBank/DDBJ whole genome shotgun (WGS) entry which is preliminary data.</text>
</comment>
<dbReference type="Proteomes" id="UP000245683">
    <property type="component" value="Unassembled WGS sequence"/>
</dbReference>